<feature type="signal peptide" evidence="1">
    <location>
        <begin position="1"/>
        <end position="40"/>
    </location>
</feature>
<protein>
    <submittedName>
        <fullName evidence="2">Uncharacterized protein</fullName>
    </submittedName>
</protein>
<keyword evidence="3" id="KW-1185">Reference proteome</keyword>
<accession>A0A1C7MMM5</accession>
<organism evidence="2 3">
    <name type="scientific">Grifola frondosa</name>
    <name type="common">Maitake</name>
    <name type="synonym">Polyporus frondosus</name>
    <dbReference type="NCBI Taxonomy" id="5627"/>
    <lineage>
        <taxon>Eukaryota</taxon>
        <taxon>Fungi</taxon>
        <taxon>Dikarya</taxon>
        <taxon>Basidiomycota</taxon>
        <taxon>Agaricomycotina</taxon>
        <taxon>Agaricomycetes</taxon>
        <taxon>Polyporales</taxon>
        <taxon>Grifolaceae</taxon>
        <taxon>Grifola</taxon>
    </lineage>
</organism>
<dbReference type="OrthoDB" id="2756678at2759"/>
<sequence>MNKRPYHACFASLPPQKSSSCMKQLLYWLIVQSLLWLSSSSSTSSLLVENGHHQSCNCISGRVREVRIGPGLERKRIASHTLSCTFLVRFGEVLEILQIIDLAVFTSLRTFALSDRNWRIALPVLISSLVPAGLDLYYYLNQTPIELSSPINCTTIDGVTESIDNTQYLKATPFLVSQPHPI</sequence>
<evidence type="ECO:0000313" key="3">
    <source>
        <dbReference type="Proteomes" id="UP000092993"/>
    </source>
</evidence>
<gene>
    <name evidence="2" type="ORF">A0H81_02286</name>
</gene>
<evidence type="ECO:0000313" key="2">
    <source>
        <dbReference type="EMBL" id="OBZ78125.1"/>
    </source>
</evidence>
<dbReference type="Proteomes" id="UP000092993">
    <property type="component" value="Unassembled WGS sequence"/>
</dbReference>
<reference evidence="2 3" key="1">
    <citation type="submission" date="2016-03" db="EMBL/GenBank/DDBJ databases">
        <title>Whole genome sequencing of Grifola frondosa 9006-11.</title>
        <authorList>
            <person name="Min B."/>
            <person name="Park H."/>
            <person name="Kim J.-G."/>
            <person name="Cho H."/>
            <person name="Oh Y.-L."/>
            <person name="Kong W.-S."/>
            <person name="Choi I.-G."/>
        </authorList>
    </citation>
    <scope>NUCLEOTIDE SEQUENCE [LARGE SCALE GENOMIC DNA]</scope>
    <source>
        <strain evidence="2 3">9006-11</strain>
    </source>
</reference>
<dbReference type="AlphaFoldDB" id="A0A1C7MMM5"/>
<evidence type="ECO:0000256" key="1">
    <source>
        <dbReference type="SAM" id="SignalP"/>
    </source>
</evidence>
<feature type="chain" id="PRO_5008889217" evidence="1">
    <location>
        <begin position="41"/>
        <end position="182"/>
    </location>
</feature>
<name>A0A1C7MMM5_GRIFR</name>
<dbReference type="EMBL" id="LUGG01000002">
    <property type="protein sequence ID" value="OBZ78125.1"/>
    <property type="molecule type" value="Genomic_DNA"/>
</dbReference>
<comment type="caution">
    <text evidence="2">The sequence shown here is derived from an EMBL/GenBank/DDBJ whole genome shotgun (WGS) entry which is preliminary data.</text>
</comment>
<keyword evidence="1" id="KW-0732">Signal</keyword>
<proteinExistence type="predicted"/>